<dbReference type="EMBL" id="JTDE01001818">
    <property type="protein sequence ID" value="KAF7258288.1"/>
    <property type="molecule type" value="Genomic_DNA"/>
</dbReference>
<comment type="caution">
    <text evidence="1">The sequence shown here is derived from an EMBL/GenBank/DDBJ whole genome shotgun (WGS) entry which is preliminary data.</text>
</comment>
<sequence length="75" mass="8718">MIDFGRNDGTRIKRTSVNVHACRMNTHAPTLFETHIERLCDRGRPALVSETAVWYSSLANKFRQHKNVRFTVMID</sequence>
<gene>
    <name evidence="1" type="ORF">EG68_04404</name>
</gene>
<reference evidence="1" key="1">
    <citation type="submission" date="2019-07" db="EMBL/GenBank/DDBJ databases">
        <title>Annotation for the trematode Paragonimus miyazaki's.</title>
        <authorList>
            <person name="Choi Y.-J."/>
        </authorList>
    </citation>
    <scope>NUCLEOTIDE SEQUENCE</scope>
    <source>
        <strain evidence="1">Japan</strain>
    </source>
</reference>
<evidence type="ECO:0000313" key="1">
    <source>
        <dbReference type="EMBL" id="KAF7258288.1"/>
    </source>
</evidence>
<evidence type="ECO:0000313" key="2">
    <source>
        <dbReference type="Proteomes" id="UP000822476"/>
    </source>
</evidence>
<dbReference type="AlphaFoldDB" id="A0A8S9Z310"/>
<accession>A0A8S9Z310</accession>
<protein>
    <submittedName>
        <fullName evidence="1">Uncharacterized protein</fullName>
    </submittedName>
</protein>
<keyword evidence="2" id="KW-1185">Reference proteome</keyword>
<dbReference type="Proteomes" id="UP000822476">
    <property type="component" value="Unassembled WGS sequence"/>
</dbReference>
<proteinExistence type="predicted"/>
<organism evidence="1 2">
    <name type="scientific">Paragonimus skrjabini miyazakii</name>
    <dbReference type="NCBI Taxonomy" id="59628"/>
    <lineage>
        <taxon>Eukaryota</taxon>
        <taxon>Metazoa</taxon>
        <taxon>Spiralia</taxon>
        <taxon>Lophotrochozoa</taxon>
        <taxon>Platyhelminthes</taxon>
        <taxon>Trematoda</taxon>
        <taxon>Digenea</taxon>
        <taxon>Plagiorchiida</taxon>
        <taxon>Troglotremata</taxon>
        <taxon>Troglotrematidae</taxon>
        <taxon>Paragonimus</taxon>
    </lineage>
</organism>
<name>A0A8S9Z310_9TREM</name>